<keyword evidence="6 12" id="KW-0812">Transmembrane</keyword>
<dbReference type="RefSeq" id="WP_262568050.1">
    <property type="nucleotide sequence ID" value="NZ_JAPFCC010000001.1"/>
</dbReference>
<dbReference type="InterPro" id="IPR018480">
    <property type="entry name" value="PNAcMuramoyl-5peptid_Trfase_CS"/>
</dbReference>
<comment type="caution">
    <text evidence="14">The sequence shown here is derived from an EMBL/GenBank/DDBJ whole genome shotgun (WGS) entry which is preliminary data.</text>
</comment>
<dbReference type="EC" id="2.7.8.33" evidence="12"/>
<dbReference type="CDD" id="cd06853">
    <property type="entry name" value="GT_WecA_like"/>
    <property type="match status" value="1"/>
</dbReference>
<evidence type="ECO:0000256" key="6">
    <source>
        <dbReference type="ARBA" id="ARBA00022692"/>
    </source>
</evidence>
<keyword evidence="15" id="KW-1185">Reference proteome</keyword>
<feature type="region of interest" description="Disordered" evidence="13">
    <location>
        <begin position="359"/>
        <end position="391"/>
    </location>
</feature>
<proteinExistence type="inferred from homology"/>
<dbReference type="PANTHER" id="PTHR22926:SF3">
    <property type="entry name" value="UNDECAPRENYL-PHOSPHATE ALPHA-N-ACETYLGLUCOSAMINYL 1-PHOSPHATE TRANSFERASE"/>
    <property type="match status" value="1"/>
</dbReference>
<comment type="similarity">
    <text evidence="12">Belongs to the glycosyltransferase 4 family. WecA subfamily.</text>
</comment>
<reference evidence="14 15" key="1">
    <citation type="submission" date="2022-10" db="EMBL/GenBank/DDBJ databases">
        <title>High-quality genome sequences of two octocoral-associated bacteria, Endozoicomonas euniceicola EF212 and Endozoicomonas gorgoniicola PS125.</title>
        <authorList>
            <person name="Chiou Y.-J."/>
            <person name="Chen Y.-H."/>
        </authorList>
    </citation>
    <scope>NUCLEOTIDE SEQUENCE [LARGE SCALE GENOMIC DNA]</scope>
    <source>
        <strain evidence="14 15">PS125</strain>
    </source>
</reference>
<evidence type="ECO:0000256" key="4">
    <source>
        <dbReference type="ARBA" id="ARBA00022676"/>
    </source>
</evidence>
<feature type="transmembrane region" description="Helical" evidence="12">
    <location>
        <begin position="299"/>
        <end position="318"/>
    </location>
</feature>
<keyword evidence="7 12" id="KW-0460">Magnesium</keyword>
<evidence type="ECO:0000256" key="13">
    <source>
        <dbReference type="SAM" id="MobiDB-lite"/>
    </source>
</evidence>
<feature type="transmembrane region" description="Helical" evidence="12">
    <location>
        <begin position="324"/>
        <end position="345"/>
    </location>
</feature>
<comment type="pathway">
    <text evidence="12">Bacterial outer membrane biogenesis; LPS O-antigen biosynthesis.</text>
</comment>
<dbReference type="Proteomes" id="UP001209854">
    <property type="component" value="Unassembled WGS sequence"/>
</dbReference>
<evidence type="ECO:0000256" key="9">
    <source>
        <dbReference type="ARBA" id="ARBA00022989"/>
    </source>
</evidence>
<name>A0ABT3MUZ3_9GAMM</name>
<dbReference type="InterPro" id="IPR012750">
    <property type="entry name" value="ECA_WecA-rel"/>
</dbReference>
<dbReference type="PANTHER" id="PTHR22926">
    <property type="entry name" value="PHOSPHO-N-ACETYLMURAMOYL-PENTAPEPTIDE-TRANSFERASE"/>
    <property type="match status" value="1"/>
</dbReference>
<evidence type="ECO:0000256" key="1">
    <source>
        <dbReference type="ARBA" id="ARBA00004651"/>
    </source>
</evidence>
<dbReference type="Pfam" id="PF00953">
    <property type="entry name" value="Glycos_transf_4"/>
    <property type="match status" value="1"/>
</dbReference>
<evidence type="ECO:0000256" key="12">
    <source>
        <dbReference type="HAMAP-Rule" id="MF_02030"/>
    </source>
</evidence>
<dbReference type="PROSITE" id="PS01348">
    <property type="entry name" value="MRAY_2"/>
    <property type="match status" value="1"/>
</dbReference>
<comment type="cofactor">
    <cofactor evidence="12">
        <name>Mn(2+)</name>
        <dbReference type="ChEBI" id="CHEBI:29035"/>
    </cofactor>
</comment>
<feature type="transmembrane region" description="Helical" evidence="12">
    <location>
        <begin position="215"/>
        <end position="233"/>
    </location>
</feature>
<sequence>MPLLEENLVIRFLFVFLLSVLLIKIWKLIAWNIQLVDKPNARKIHTSAVPLVGGIVVYLSIFVTALIVGRNSIELYCYLAAAGALVITGAFDDKYDISAKLRLFIEFVAAGLMIFGAGIYVDNLGNLFGLGDVVLPAFVAVPFTILAVAGYINAVNMADGLDGMAASLGIMTIVTLMILVNGKQAFAIPSVTLAAALMGFLVYNLQIVRGLRKVFMGDAGSMLLGFTFVWLVIDFSQSHGTSTALFSPVTALFVLGLPLVDMLATLARRIKKGQNPMKPDKTHVHHILLHAGYTPRQTLAIIIIIGALFHALGMVLHFTGASDLVQLIAFIVVCGLYYEAVLHAFSVSRIIQNFRGKREPARKGKQYTQHGHSKKKFAEHGTAEHLTHQPK</sequence>
<accession>A0ABT3MUZ3</accession>
<feature type="transmembrane region" description="Helical" evidence="12">
    <location>
        <begin position="73"/>
        <end position="91"/>
    </location>
</feature>
<feature type="transmembrane region" description="Helical" evidence="12">
    <location>
        <begin position="186"/>
        <end position="203"/>
    </location>
</feature>
<keyword evidence="4 12" id="KW-0328">Glycosyltransferase</keyword>
<keyword evidence="2 12" id="KW-1003">Cell membrane</keyword>
<comment type="subcellular location">
    <subcellularLocation>
        <location evidence="12">Cell inner membrane</location>
        <topology evidence="12">Multi-pass membrane protein</topology>
    </subcellularLocation>
    <subcellularLocation>
        <location evidence="1">Cell membrane</location>
        <topology evidence="1">Multi-pass membrane protein</topology>
    </subcellularLocation>
</comment>
<evidence type="ECO:0000256" key="10">
    <source>
        <dbReference type="ARBA" id="ARBA00023136"/>
    </source>
</evidence>
<evidence type="ECO:0000256" key="2">
    <source>
        <dbReference type="ARBA" id="ARBA00022475"/>
    </source>
</evidence>
<keyword evidence="5 12" id="KW-0808">Transferase</keyword>
<feature type="transmembrane region" description="Helical" evidence="12">
    <location>
        <begin position="48"/>
        <end position="67"/>
    </location>
</feature>
<feature type="compositionally biased region" description="Basic and acidic residues" evidence="13">
    <location>
        <begin position="376"/>
        <end position="391"/>
    </location>
</feature>
<gene>
    <name evidence="12" type="primary">wecA</name>
    <name evidence="14" type="ORF">NX722_11235</name>
</gene>
<keyword evidence="10 12" id="KW-0472">Membrane</keyword>
<keyword evidence="3 12" id="KW-0997">Cell inner membrane</keyword>
<organism evidence="14 15">
    <name type="scientific">Endozoicomonas gorgoniicola</name>
    <dbReference type="NCBI Taxonomy" id="1234144"/>
    <lineage>
        <taxon>Bacteria</taxon>
        <taxon>Pseudomonadati</taxon>
        <taxon>Pseudomonadota</taxon>
        <taxon>Gammaproteobacteria</taxon>
        <taxon>Oceanospirillales</taxon>
        <taxon>Endozoicomonadaceae</taxon>
        <taxon>Endozoicomonas</taxon>
    </lineage>
</organism>
<evidence type="ECO:0000256" key="7">
    <source>
        <dbReference type="ARBA" id="ARBA00022842"/>
    </source>
</evidence>
<protein>
    <recommendedName>
        <fullName evidence="12">Undecaprenyl-phosphate alpha-N-acetylglucosaminyl 1-phosphate transferase</fullName>
        <ecNumber evidence="12">2.7.8.33</ecNumber>
    </recommendedName>
    <alternativeName>
        <fullName evidence="12">UDP-GlcNAc:undecaprenyl-phosphate GlcNAc-1-phosphate transferase</fullName>
    </alternativeName>
    <alternativeName>
        <fullName evidence="12">Undecaprenyl-phosphate GlcNAc-1-phosphate transferase</fullName>
    </alternativeName>
</protein>
<feature type="transmembrane region" description="Helical" evidence="12">
    <location>
        <begin position="245"/>
        <end position="267"/>
    </location>
</feature>
<evidence type="ECO:0000256" key="5">
    <source>
        <dbReference type="ARBA" id="ARBA00022679"/>
    </source>
</evidence>
<feature type="transmembrane region" description="Helical" evidence="12">
    <location>
        <begin position="133"/>
        <end position="154"/>
    </location>
</feature>
<evidence type="ECO:0000256" key="11">
    <source>
        <dbReference type="ARBA" id="ARBA00023211"/>
    </source>
</evidence>
<evidence type="ECO:0000256" key="3">
    <source>
        <dbReference type="ARBA" id="ARBA00022519"/>
    </source>
</evidence>
<evidence type="ECO:0000313" key="15">
    <source>
        <dbReference type="Proteomes" id="UP001209854"/>
    </source>
</evidence>
<evidence type="ECO:0000313" key="14">
    <source>
        <dbReference type="EMBL" id="MCW7553201.1"/>
    </source>
</evidence>
<keyword evidence="11 12" id="KW-0464">Manganese</keyword>
<comment type="catalytic activity">
    <reaction evidence="12">
        <text>di-trans,octa-cis-undecaprenyl phosphate + UDP-N-acetyl-alpha-D-glucosamine = N-acetyl-alpha-D-glucosaminyl-di-trans,octa-cis-undecaprenyl diphosphate + UMP</text>
        <dbReference type="Rhea" id="RHEA:28090"/>
        <dbReference type="ChEBI" id="CHEBI:57705"/>
        <dbReference type="ChEBI" id="CHEBI:57865"/>
        <dbReference type="ChEBI" id="CHEBI:60392"/>
        <dbReference type="ChEBI" id="CHEBI:62959"/>
        <dbReference type="EC" id="2.7.8.33"/>
    </reaction>
</comment>
<keyword evidence="9 12" id="KW-1133">Transmembrane helix</keyword>
<comment type="function">
    <text evidence="12">Catalyzes the transfer of the GlcNAc-1-phosphate moiety from UDP-GlcNAc onto the carrier lipid undecaprenyl phosphate (C55-P), yielding GlcNAc-pyrophosphoryl-undecaprenyl (GlcNAc-PP-C55).</text>
</comment>
<feature type="transmembrane region" description="Helical" evidence="12">
    <location>
        <begin position="103"/>
        <end position="121"/>
    </location>
</feature>
<comment type="cofactor">
    <cofactor evidence="12">
        <name>Mg(2+)</name>
        <dbReference type="ChEBI" id="CHEBI:18420"/>
    </cofactor>
</comment>
<feature type="transmembrane region" description="Helical" evidence="12">
    <location>
        <begin position="12"/>
        <end position="36"/>
    </location>
</feature>
<evidence type="ECO:0000256" key="8">
    <source>
        <dbReference type="ARBA" id="ARBA00022985"/>
    </source>
</evidence>
<feature type="transmembrane region" description="Helical" evidence="12">
    <location>
        <begin position="161"/>
        <end position="180"/>
    </location>
</feature>
<dbReference type="HAMAP" id="MF_02030">
    <property type="entry name" value="WecA_Gammaproteo"/>
    <property type="match status" value="1"/>
</dbReference>
<dbReference type="InterPro" id="IPR000715">
    <property type="entry name" value="Glycosyl_transferase_4"/>
</dbReference>
<dbReference type="EMBL" id="JAPFCC010000001">
    <property type="protein sequence ID" value="MCW7553201.1"/>
    <property type="molecule type" value="Genomic_DNA"/>
</dbReference>
<keyword evidence="8 12" id="KW-0448">Lipopolysaccharide biosynthesis</keyword>